<organism evidence="2">
    <name type="scientific">Candidatus Methanophagaceae archaeon ANME-1 ERB6</name>
    <dbReference type="NCBI Taxonomy" id="2759912"/>
    <lineage>
        <taxon>Archaea</taxon>
        <taxon>Methanobacteriati</taxon>
        <taxon>Methanobacteriota</taxon>
        <taxon>Stenosarchaea group</taxon>
        <taxon>Methanomicrobia</taxon>
        <taxon>Candidatus Methanophagales</taxon>
        <taxon>Candidatus Methanophagaceae</taxon>
    </lineage>
</organism>
<proteinExistence type="predicted"/>
<accession>A0A7G9YWP7</accession>
<feature type="transmembrane region" description="Helical" evidence="1">
    <location>
        <begin position="61"/>
        <end position="80"/>
    </location>
</feature>
<protein>
    <submittedName>
        <fullName evidence="2">Uncharacterized protein</fullName>
    </submittedName>
</protein>
<dbReference type="InterPro" id="IPR042529">
    <property type="entry name" value="IF_2B-like_C"/>
</dbReference>
<dbReference type="SUPFAM" id="SSF100950">
    <property type="entry name" value="NagB/RpiA/CoA transferase-like"/>
    <property type="match status" value="1"/>
</dbReference>
<dbReference type="AlphaFoldDB" id="A0A7G9YWP7"/>
<dbReference type="Gene3D" id="3.40.50.10470">
    <property type="entry name" value="Translation initiation factor eif-2b, domain 2"/>
    <property type="match status" value="1"/>
</dbReference>
<sequence length="680" mass="78402">MSTINKIQSVTARIGIKIRIGIFYLGVHLTPPIKLLSLISISGLVIWHMLVGNFIFKTQAVIFAVVVTVAFFAYVIHLMFPPSKRVEILVDAYGTDPRIIPFIAKRIEKCLKNVIKFIEKQPNIEKQPKKDDIKNVIAGRDRNALEKLQGEFLKPRSTRRLTDGIEKKGNYLNALIGGVSESFRIPRESVEELINTKVDVSQNISKGIVSSYDEIKAYIERLTGIIKGPPGEHDREVRNYLEKRVKERVEDIRKKKESLLFQIKWLEELDKRRESIPRLLEVIKETSTGKAVSKLSKLLLEEAKNEEDILWLVRFANSRKGFPISELLGLKSEETSNPFDKTLEWYGGPISGNLKDEKDFFEYFDWQRDKALNSLWDKFISWNESRNGKEKLNFAQPIAIGLASGYSAALRRILKGICDYVLKYLFSIDAELEDDLNKNIISKKLKDNFERKDFPLSDNAVVTKEKENEWVITEEKSISKPPKKRWKISLNYIKKETVQVVNQKSQKFTVRKEDGKLNIYVQDIKKLHIILISEAPGGDEEVLRAELKADYPGLRCDIMPIDVIKEKEMERQINSIFVGIEGINKQGDIVHPRGGSNVIRKIKEYEADVYAFGESYKVLDFTEADIDYTKLSLSRSENIDYVVTDHGVHEREGNKWKIGEKLEDNLDCCVHYWRRMLNLT</sequence>
<reference evidence="2" key="1">
    <citation type="submission" date="2020-06" db="EMBL/GenBank/DDBJ databases">
        <title>Unique genomic features of the anaerobic methanotrophic archaea.</title>
        <authorList>
            <person name="Chadwick G.L."/>
            <person name="Skennerton C.T."/>
            <person name="Laso-Perez R."/>
            <person name="Leu A.O."/>
            <person name="Speth D.R."/>
            <person name="Yu H."/>
            <person name="Morgan-Lang C."/>
            <person name="Hatzenpichler R."/>
            <person name="Goudeau D."/>
            <person name="Malmstrom R."/>
            <person name="Brazelton W.J."/>
            <person name="Woyke T."/>
            <person name="Hallam S.J."/>
            <person name="Tyson G.W."/>
            <person name="Wegener G."/>
            <person name="Boetius A."/>
            <person name="Orphan V."/>
        </authorList>
    </citation>
    <scope>NUCLEOTIDE SEQUENCE</scope>
</reference>
<feature type="transmembrane region" description="Helical" evidence="1">
    <location>
        <begin position="35"/>
        <end position="56"/>
    </location>
</feature>
<dbReference type="InterPro" id="IPR037171">
    <property type="entry name" value="NagB/RpiA_transferase-like"/>
</dbReference>
<keyword evidence="1" id="KW-0472">Membrane</keyword>
<evidence type="ECO:0000256" key="1">
    <source>
        <dbReference type="SAM" id="Phobius"/>
    </source>
</evidence>
<dbReference type="EMBL" id="MT631510">
    <property type="protein sequence ID" value="QNO52431.1"/>
    <property type="molecule type" value="Genomic_DNA"/>
</dbReference>
<keyword evidence="1" id="KW-0812">Transmembrane</keyword>
<gene>
    <name evidence="2" type="ORF">DJCILHOG_00013</name>
</gene>
<keyword evidence="1" id="KW-1133">Transmembrane helix</keyword>
<name>A0A7G9YWP7_9EURY</name>
<evidence type="ECO:0000313" key="2">
    <source>
        <dbReference type="EMBL" id="QNO52431.1"/>
    </source>
</evidence>